<feature type="compositionally biased region" description="Low complexity" evidence="2">
    <location>
        <begin position="70"/>
        <end position="115"/>
    </location>
</feature>
<comment type="caution">
    <text evidence="4">The sequence shown here is derived from an EMBL/GenBank/DDBJ whole genome shotgun (WGS) entry which is preliminary data.</text>
</comment>
<name>A0A835M0S4_9MAGN</name>
<sequence>MSIFDSRHHQGVRGNEQQEKRTLGTSRSRTLLDIIADEESGTSAYKDLVDHYSNTKSRKSLKDRLRLPRSFSASTKPSSSSSSYSSSLSLSSPQPVPVSDVSFSSSSSSLLSSSSNGRFQRTNSSMSFRRNISVSGRNTREQERQEEEIEEEGDTEEEEGDTEEEDAVVILPRGEDDGGEEDNGNEGRRGNENEKGNLSSQQQPPPMTMSLLDLLEETDRQAGVVGSKYLTTEDDDQEEDEEEEEEEEVKEEEKKVKGQEGVGEYVCCVCMVRHKGAAFIPCGHTFCRLCSRELWVSRGNCPLCNGYILEILDIF</sequence>
<reference evidence="4 5" key="1">
    <citation type="submission" date="2020-10" db="EMBL/GenBank/DDBJ databases">
        <title>The Coptis chinensis genome and diversification of protoberbering-type alkaloids.</title>
        <authorList>
            <person name="Wang B."/>
            <person name="Shu S."/>
            <person name="Song C."/>
            <person name="Liu Y."/>
        </authorList>
    </citation>
    <scope>NUCLEOTIDE SEQUENCE [LARGE SCALE GENOMIC DNA]</scope>
    <source>
        <strain evidence="4">HL-2020</strain>
        <tissue evidence="4">Leaf</tissue>
    </source>
</reference>
<dbReference type="PROSITE" id="PS50089">
    <property type="entry name" value="ZF_RING_2"/>
    <property type="match status" value="1"/>
</dbReference>
<evidence type="ECO:0000256" key="1">
    <source>
        <dbReference type="PROSITE-ProRule" id="PRU00175"/>
    </source>
</evidence>
<dbReference type="AlphaFoldDB" id="A0A835M0S4"/>
<dbReference type="Pfam" id="PF13920">
    <property type="entry name" value="zf-C3HC4_3"/>
    <property type="match status" value="1"/>
</dbReference>
<organism evidence="4 5">
    <name type="scientific">Coptis chinensis</name>
    <dbReference type="NCBI Taxonomy" id="261450"/>
    <lineage>
        <taxon>Eukaryota</taxon>
        <taxon>Viridiplantae</taxon>
        <taxon>Streptophyta</taxon>
        <taxon>Embryophyta</taxon>
        <taxon>Tracheophyta</taxon>
        <taxon>Spermatophyta</taxon>
        <taxon>Magnoliopsida</taxon>
        <taxon>Ranunculales</taxon>
        <taxon>Ranunculaceae</taxon>
        <taxon>Coptidoideae</taxon>
        <taxon>Coptis</taxon>
    </lineage>
</organism>
<evidence type="ECO:0000313" key="4">
    <source>
        <dbReference type="EMBL" id="KAF9610059.1"/>
    </source>
</evidence>
<feature type="region of interest" description="Disordered" evidence="2">
    <location>
        <begin position="222"/>
        <end position="255"/>
    </location>
</feature>
<keyword evidence="1" id="KW-0479">Metal-binding</keyword>
<dbReference type="EMBL" id="JADFTS010000004">
    <property type="protein sequence ID" value="KAF9610059.1"/>
    <property type="molecule type" value="Genomic_DNA"/>
</dbReference>
<feature type="compositionally biased region" description="Basic and acidic residues" evidence="2">
    <location>
        <begin position="185"/>
        <end position="195"/>
    </location>
</feature>
<proteinExistence type="predicted"/>
<evidence type="ECO:0000313" key="5">
    <source>
        <dbReference type="Proteomes" id="UP000631114"/>
    </source>
</evidence>
<accession>A0A835M0S4</accession>
<protein>
    <recommendedName>
        <fullName evidence="3">RING-type domain-containing protein</fullName>
    </recommendedName>
</protein>
<dbReference type="OrthoDB" id="1711136at2759"/>
<dbReference type="GO" id="GO:0008270">
    <property type="term" value="F:zinc ion binding"/>
    <property type="evidence" value="ECO:0007669"/>
    <property type="project" value="UniProtKB-KW"/>
</dbReference>
<evidence type="ECO:0000256" key="2">
    <source>
        <dbReference type="SAM" id="MobiDB-lite"/>
    </source>
</evidence>
<dbReference type="SMART" id="SM00184">
    <property type="entry name" value="RING"/>
    <property type="match status" value="1"/>
</dbReference>
<keyword evidence="1" id="KW-0862">Zinc</keyword>
<feature type="region of interest" description="Disordered" evidence="2">
    <location>
        <begin position="1"/>
        <end position="29"/>
    </location>
</feature>
<feature type="compositionally biased region" description="Polar residues" evidence="2">
    <location>
        <begin position="116"/>
        <end position="137"/>
    </location>
</feature>
<feature type="domain" description="RING-type" evidence="3">
    <location>
        <begin position="267"/>
        <end position="305"/>
    </location>
</feature>
<dbReference type="SUPFAM" id="SSF57850">
    <property type="entry name" value="RING/U-box"/>
    <property type="match status" value="1"/>
</dbReference>
<dbReference type="CDD" id="cd16449">
    <property type="entry name" value="RING-HC"/>
    <property type="match status" value="1"/>
</dbReference>
<dbReference type="Proteomes" id="UP000631114">
    <property type="component" value="Unassembled WGS sequence"/>
</dbReference>
<dbReference type="PANTHER" id="PTHR46629">
    <property type="entry name" value="OS01G0917900 PROTEIN"/>
    <property type="match status" value="1"/>
</dbReference>
<dbReference type="InterPro" id="IPR013083">
    <property type="entry name" value="Znf_RING/FYVE/PHD"/>
</dbReference>
<feature type="region of interest" description="Disordered" evidence="2">
    <location>
        <begin position="53"/>
        <end position="207"/>
    </location>
</feature>
<gene>
    <name evidence="4" type="ORF">IFM89_019899</name>
</gene>
<evidence type="ECO:0000259" key="3">
    <source>
        <dbReference type="PROSITE" id="PS50089"/>
    </source>
</evidence>
<dbReference type="Gene3D" id="3.30.40.10">
    <property type="entry name" value="Zinc/RING finger domain, C3HC4 (zinc finger)"/>
    <property type="match status" value="1"/>
</dbReference>
<feature type="compositionally biased region" description="Acidic residues" evidence="2">
    <location>
        <begin position="144"/>
        <end position="167"/>
    </location>
</feature>
<feature type="compositionally biased region" description="Acidic residues" evidence="2">
    <location>
        <begin position="232"/>
        <end position="250"/>
    </location>
</feature>
<keyword evidence="1" id="KW-0863">Zinc-finger</keyword>
<keyword evidence="5" id="KW-1185">Reference proteome</keyword>
<dbReference type="InterPro" id="IPR001841">
    <property type="entry name" value="Znf_RING"/>
</dbReference>